<name>A0ABR0SIC5_9HYPO</name>
<keyword evidence="2" id="KW-1185">Reference proteome</keyword>
<dbReference type="Proteomes" id="UP001338125">
    <property type="component" value="Unassembled WGS sequence"/>
</dbReference>
<organism evidence="1 2">
    <name type="scientific">Cladobotryum mycophilum</name>
    <dbReference type="NCBI Taxonomy" id="491253"/>
    <lineage>
        <taxon>Eukaryota</taxon>
        <taxon>Fungi</taxon>
        <taxon>Dikarya</taxon>
        <taxon>Ascomycota</taxon>
        <taxon>Pezizomycotina</taxon>
        <taxon>Sordariomycetes</taxon>
        <taxon>Hypocreomycetidae</taxon>
        <taxon>Hypocreales</taxon>
        <taxon>Hypocreaceae</taxon>
        <taxon>Cladobotryum</taxon>
    </lineage>
</organism>
<evidence type="ECO:0000313" key="2">
    <source>
        <dbReference type="Proteomes" id="UP001338125"/>
    </source>
</evidence>
<dbReference type="EMBL" id="JAVFKD010000012">
    <property type="protein sequence ID" value="KAK5991917.1"/>
    <property type="molecule type" value="Genomic_DNA"/>
</dbReference>
<evidence type="ECO:0000313" key="1">
    <source>
        <dbReference type="EMBL" id="KAK5991917.1"/>
    </source>
</evidence>
<reference evidence="1 2" key="1">
    <citation type="submission" date="2024-01" db="EMBL/GenBank/DDBJ databases">
        <title>Complete genome of Cladobotryum mycophilum ATHUM6906.</title>
        <authorList>
            <person name="Christinaki A.C."/>
            <person name="Myridakis A.I."/>
            <person name="Kouvelis V.N."/>
        </authorList>
    </citation>
    <scope>NUCLEOTIDE SEQUENCE [LARGE SCALE GENOMIC DNA]</scope>
    <source>
        <strain evidence="1 2">ATHUM6906</strain>
    </source>
</reference>
<sequence>MRTGSPGGGQAMESFETLRIKNTNVNQAADVSLSPRQQILVGSVLDLFEGHPTLGKLALWNPAGLFKDPLAYAEGYDRFAAQWYGLAALFGPIHIQSHQVTSAENPIELSLSNKYVVKGVGIERTINSVVRIHVNPDGRIEQVEDRWNDQLPEGGIGEFFRKLNAKMVPAFVTVPKTEADDRKMEASRESAGG</sequence>
<gene>
    <name evidence="1" type="ORF">PT974_05307</name>
</gene>
<dbReference type="InterPro" id="IPR032710">
    <property type="entry name" value="NTF2-like_dom_sf"/>
</dbReference>
<dbReference type="SUPFAM" id="SSF54427">
    <property type="entry name" value="NTF2-like"/>
    <property type="match status" value="1"/>
</dbReference>
<dbReference type="PANTHER" id="PTHR34213">
    <property type="entry name" value="NUCLEAR TRANSPORT FACTOR 2 (NTF2) FAMILY PROTEIN"/>
    <property type="match status" value="1"/>
</dbReference>
<evidence type="ECO:0008006" key="3">
    <source>
        <dbReference type="Google" id="ProtNLM"/>
    </source>
</evidence>
<protein>
    <recommendedName>
        <fullName evidence="3">SnoaL-like domain-containing protein</fullName>
    </recommendedName>
</protein>
<accession>A0ABR0SIC5</accession>
<proteinExistence type="predicted"/>
<dbReference type="PANTHER" id="PTHR34213:SF2">
    <property type="entry name" value="NUCLEAR TRANSPORT FACTOR 2 (NTF2) FAMILY PROTEIN"/>
    <property type="match status" value="1"/>
</dbReference>
<comment type="caution">
    <text evidence="1">The sequence shown here is derived from an EMBL/GenBank/DDBJ whole genome shotgun (WGS) entry which is preliminary data.</text>
</comment>